<keyword evidence="2" id="KW-0378">Hydrolase</keyword>
<dbReference type="Gene3D" id="3.40.390.70">
    <property type="match status" value="1"/>
</dbReference>
<dbReference type="AlphaFoldDB" id="A0A1H5WVR5"/>
<gene>
    <name evidence="2" type="ORF">SAMN05421877_104188</name>
</gene>
<keyword evidence="3" id="KW-1185">Reference proteome</keyword>
<evidence type="ECO:0000256" key="1">
    <source>
        <dbReference type="SAM" id="SignalP"/>
    </source>
</evidence>
<keyword evidence="2" id="KW-0449">Lipoprotein</keyword>
<reference evidence="3" key="1">
    <citation type="submission" date="2016-10" db="EMBL/GenBank/DDBJ databases">
        <authorList>
            <person name="Varghese N."/>
            <person name="Submissions S."/>
        </authorList>
    </citation>
    <scope>NUCLEOTIDE SEQUENCE [LARGE SCALE GENOMIC DNA]</scope>
    <source>
        <strain evidence="3">DSM 22361</strain>
    </source>
</reference>
<name>A0A1H5WVR5_9SPHI</name>
<evidence type="ECO:0000313" key="2">
    <source>
        <dbReference type="EMBL" id="SEG03679.1"/>
    </source>
</evidence>
<protein>
    <submittedName>
        <fullName evidence="2">Substrate import-associated zinc metallohydrolase lipoprotein</fullName>
    </submittedName>
</protein>
<feature type="chain" id="PRO_5009288759" evidence="1">
    <location>
        <begin position="22"/>
        <end position="457"/>
    </location>
</feature>
<dbReference type="InterPro" id="IPR030890">
    <property type="entry name" value="LP_HExxH_w_TonB"/>
</dbReference>
<keyword evidence="1" id="KW-0732">Signal</keyword>
<sequence length="457" mass="51877">MKLLPKLFIGLSALAFLGSCAKEEIKNVDFSKYNDDNPQTNTELDKWLQTTFLDEYNIDVVYRYNRFYHDLERNVTPPKLEAVRPVMESVLNGYLLPYRKVGGEDFIKKMAPKEWILFGSYSYASDGTTYAGTASAGRRINLYGVNSFNEYGAQLVIHHEFVHILNQLVNIPTDFESISKADYKATWSSTPADTARKYGFVTSYASGSYTEDYAETAAHLLVKGQAWYDRYANTSSAKGKAALKAKEANVANYYTSNLKVDFRALQKEIQNYLKTKANPSDLRFPQYVYRLFKKVSINPSSPTMTKYGLSTPFKTAFDKLVANMKANGYNIPSVDVRFISDNQLVVRFPFVGNDGTTYYADYLFSYTLSTTTGEIEIKKIDQPTVDEKDAGTNYANASIAWVKSTFDTSLLPYFNNKTFVADWLRKDVDPVDYNNLGGFYEKDNSSNFWYGVLSQTL</sequence>
<dbReference type="EMBL" id="FNUT01000004">
    <property type="protein sequence ID" value="SEG03679.1"/>
    <property type="molecule type" value="Genomic_DNA"/>
</dbReference>
<evidence type="ECO:0000313" key="3">
    <source>
        <dbReference type="Proteomes" id="UP000236731"/>
    </source>
</evidence>
<dbReference type="OrthoDB" id="1113652at2"/>
<dbReference type="Pfam" id="PF15890">
    <property type="entry name" value="Peptidase_Mx1"/>
    <property type="match status" value="1"/>
</dbReference>
<dbReference type="Proteomes" id="UP000236731">
    <property type="component" value="Unassembled WGS sequence"/>
</dbReference>
<organism evidence="2 3">
    <name type="scientific">Sphingobacterium lactis</name>
    <dbReference type="NCBI Taxonomy" id="797291"/>
    <lineage>
        <taxon>Bacteria</taxon>
        <taxon>Pseudomonadati</taxon>
        <taxon>Bacteroidota</taxon>
        <taxon>Sphingobacteriia</taxon>
        <taxon>Sphingobacteriales</taxon>
        <taxon>Sphingobacteriaceae</taxon>
        <taxon>Sphingobacterium</taxon>
    </lineage>
</organism>
<dbReference type="RefSeq" id="WP_103905836.1">
    <property type="nucleotide sequence ID" value="NZ_CP049246.1"/>
</dbReference>
<accession>A0A1H5WVR5</accession>
<dbReference type="PROSITE" id="PS51257">
    <property type="entry name" value="PROKAR_LIPOPROTEIN"/>
    <property type="match status" value="1"/>
</dbReference>
<proteinExistence type="predicted"/>
<dbReference type="NCBIfam" id="TIGR04549">
    <property type="entry name" value="LP_HExxH_w_tonB"/>
    <property type="match status" value="1"/>
</dbReference>
<feature type="signal peptide" evidence="1">
    <location>
        <begin position="1"/>
        <end position="21"/>
    </location>
</feature>
<dbReference type="GO" id="GO:0016787">
    <property type="term" value="F:hydrolase activity"/>
    <property type="evidence" value="ECO:0007669"/>
    <property type="project" value="UniProtKB-KW"/>
</dbReference>